<feature type="region of interest" description="Disordered" evidence="1">
    <location>
        <begin position="98"/>
        <end position="128"/>
    </location>
</feature>
<dbReference type="SMR" id="A0A067FF61"/>
<feature type="region of interest" description="Disordered" evidence="1">
    <location>
        <begin position="193"/>
        <end position="272"/>
    </location>
</feature>
<reference evidence="2 3" key="1">
    <citation type="submission" date="2014-04" db="EMBL/GenBank/DDBJ databases">
        <authorList>
            <consortium name="International Citrus Genome Consortium"/>
            <person name="Gmitter F."/>
            <person name="Chen C."/>
            <person name="Farmerie W."/>
            <person name="Harkins T."/>
            <person name="Desany B."/>
            <person name="Mohiuddin M."/>
            <person name="Kodira C."/>
            <person name="Borodovsky M."/>
            <person name="Lomsadze A."/>
            <person name="Burns P."/>
            <person name="Jenkins J."/>
            <person name="Prochnik S."/>
            <person name="Shu S."/>
            <person name="Chapman J."/>
            <person name="Pitluck S."/>
            <person name="Schmutz J."/>
            <person name="Rokhsar D."/>
        </authorList>
    </citation>
    <scope>NUCLEOTIDE SEQUENCE</scope>
</reference>
<keyword evidence="3" id="KW-1185">Reference proteome</keyword>
<evidence type="ECO:0000256" key="1">
    <source>
        <dbReference type="SAM" id="MobiDB-lite"/>
    </source>
</evidence>
<proteinExistence type="predicted"/>
<dbReference type="eggNOG" id="ENOG502RMNH">
    <property type="taxonomic scope" value="Eukaryota"/>
</dbReference>
<gene>
    <name evidence="2" type="ORF">CISIN_1g046630mg</name>
</gene>
<feature type="compositionally biased region" description="Polar residues" evidence="1">
    <location>
        <begin position="102"/>
        <end position="128"/>
    </location>
</feature>
<evidence type="ECO:0000313" key="2">
    <source>
        <dbReference type="EMBL" id="KDO61841.1"/>
    </source>
</evidence>
<protein>
    <submittedName>
        <fullName evidence="2">Uncharacterized protein</fullName>
    </submittedName>
</protein>
<accession>A0A067FF61</accession>
<name>A0A067FF61_CITSI</name>
<dbReference type="EMBL" id="KK784922">
    <property type="protein sequence ID" value="KDO61841.1"/>
    <property type="molecule type" value="Genomic_DNA"/>
</dbReference>
<evidence type="ECO:0000313" key="3">
    <source>
        <dbReference type="Proteomes" id="UP000027120"/>
    </source>
</evidence>
<dbReference type="PANTHER" id="PTHR33167">
    <property type="entry name" value="TRANSCRIPTION FACTOR, PUTATIVE (DUF863)-RELATED"/>
    <property type="match status" value="1"/>
</dbReference>
<feature type="compositionally biased region" description="Basic residues" evidence="1">
    <location>
        <begin position="229"/>
        <end position="238"/>
    </location>
</feature>
<dbReference type="Proteomes" id="UP000027120">
    <property type="component" value="Unassembled WGS sequence"/>
</dbReference>
<dbReference type="STRING" id="2711.A0A067FF61"/>
<feature type="compositionally biased region" description="Low complexity" evidence="1">
    <location>
        <begin position="256"/>
        <end position="267"/>
    </location>
</feature>
<dbReference type="PaxDb" id="2711-XP_006474214.1"/>
<dbReference type="PANTHER" id="PTHR33167:SF33">
    <property type="entry name" value="MYB-CC TYPE TRANSCRIPTION FACTOR LHEQLE-CONTAINING DOMAIN-CONTAINING PROTEIN"/>
    <property type="match status" value="1"/>
</dbReference>
<organism evidence="2 3">
    <name type="scientific">Citrus sinensis</name>
    <name type="common">Sweet orange</name>
    <name type="synonym">Citrus aurantium var. sinensis</name>
    <dbReference type="NCBI Taxonomy" id="2711"/>
    <lineage>
        <taxon>Eukaryota</taxon>
        <taxon>Viridiplantae</taxon>
        <taxon>Streptophyta</taxon>
        <taxon>Embryophyta</taxon>
        <taxon>Tracheophyta</taxon>
        <taxon>Spermatophyta</taxon>
        <taxon>Magnoliopsida</taxon>
        <taxon>eudicotyledons</taxon>
        <taxon>Gunneridae</taxon>
        <taxon>Pentapetalae</taxon>
        <taxon>rosids</taxon>
        <taxon>malvids</taxon>
        <taxon>Sapindales</taxon>
        <taxon>Rutaceae</taxon>
        <taxon>Aurantioideae</taxon>
        <taxon>Citrus</taxon>
    </lineage>
</organism>
<dbReference type="AlphaFoldDB" id="A0A067FF61"/>
<sequence>MGTKIEHAVDPLTATSTNSNSSFTLPYRVDDWNYLQARKLNKFHKTDNNFSDSMEKMLEKHNIESIKKTMQIQEEIFKHQVQELHRLYSVQKRLMGERKQESNQNTRIWSSSEINHSQFSNKGNISDATTTAQKNSGFILHFQNVIDDARERSGSCSGETIMKMARGGFDLERPATLEDNNMTTGVSTAIDEENAAGPSNKMSTDHHGSDDNEDGEVELTLSIGASSSNKKKKSKGHKLGCLDSPASFKSDRGEDSSCPNTPMSSSSATFDREKKMPHWLFGLSINRS</sequence>